<dbReference type="AlphaFoldDB" id="A0A072TY67"/>
<keyword evidence="4" id="KW-1185">Reference proteome</keyword>
<organism evidence="2 4">
    <name type="scientific">Medicago truncatula</name>
    <name type="common">Barrel medic</name>
    <name type="synonym">Medicago tribuloides</name>
    <dbReference type="NCBI Taxonomy" id="3880"/>
    <lineage>
        <taxon>Eukaryota</taxon>
        <taxon>Viridiplantae</taxon>
        <taxon>Streptophyta</taxon>
        <taxon>Embryophyta</taxon>
        <taxon>Tracheophyta</taxon>
        <taxon>Spermatophyta</taxon>
        <taxon>Magnoliopsida</taxon>
        <taxon>eudicotyledons</taxon>
        <taxon>Gunneridae</taxon>
        <taxon>Pentapetalae</taxon>
        <taxon>rosids</taxon>
        <taxon>fabids</taxon>
        <taxon>Fabales</taxon>
        <taxon>Fabaceae</taxon>
        <taxon>Papilionoideae</taxon>
        <taxon>50 kb inversion clade</taxon>
        <taxon>NPAAA clade</taxon>
        <taxon>Hologalegina</taxon>
        <taxon>IRL clade</taxon>
        <taxon>Trifolieae</taxon>
        <taxon>Medicago</taxon>
    </lineage>
</organism>
<sequence>MSAHRRRRRGFNNETLTTYRFSNNVVAGNIVVANAVVMNFLWRSRKIQYGKGE</sequence>
<reference evidence="2 4" key="2">
    <citation type="journal article" date="2014" name="BMC Genomics">
        <title>An improved genome release (version Mt4.0) for the model legume Medicago truncatula.</title>
        <authorList>
            <person name="Tang H."/>
            <person name="Krishnakumar V."/>
            <person name="Bidwell S."/>
            <person name="Rosen B."/>
            <person name="Chan A."/>
            <person name="Zhou S."/>
            <person name="Gentzbittel L."/>
            <person name="Childs K.L."/>
            <person name="Yandell M."/>
            <person name="Gundlach H."/>
            <person name="Mayer K.F."/>
            <person name="Schwartz D.C."/>
            <person name="Town C.D."/>
        </authorList>
    </citation>
    <scope>GENOME REANNOTATION</scope>
    <source>
        <strain evidence="2">A17</strain>
        <strain evidence="3 4">cv. Jemalong A17</strain>
    </source>
</reference>
<keyword evidence="1" id="KW-0472">Membrane</keyword>
<gene>
    <name evidence="2" type="ordered locus">MTR_8g021243</name>
</gene>
<keyword evidence="1" id="KW-1133">Transmembrane helix</keyword>
<feature type="transmembrane region" description="Helical" evidence="1">
    <location>
        <begin position="21"/>
        <end position="42"/>
    </location>
</feature>
<dbReference type="Proteomes" id="UP000002051">
    <property type="component" value="Chromosome 8"/>
</dbReference>
<evidence type="ECO:0000313" key="4">
    <source>
        <dbReference type="Proteomes" id="UP000002051"/>
    </source>
</evidence>
<evidence type="ECO:0000313" key="3">
    <source>
        <dbReference type="EnsemblPlants" id="KEH18490"/>
    </source>
</evidence>
<dbReference type="EMBL" id="CM001224">
    <property type="protein sequence ID" value="KEH18490.1"/>
    <property type="molecule type" value="Genomic_DNA"/>
</dbReference>
<protein>
    <submittedName>
        <fullName evidence="2">Transmembrane protein, putative</fullName>
    </submittedName>
</protein>
<evidence type="ECO:0000256" key="1">
    <source>
        <dbReference type="SAM" id="Phobius"/>
    </source>
</evidence>
<name>A0A072TY67_MEDTR</name>
<proteinExistence type="predicted"/>
<reference evidence="3" key="3">
    <citation type="submission" date="2015-04" db="UniProtKB">
        <authorList>
            <consortium name="EnsemblPlants"/>
        </authorList>
    </citation>
    <scope>IDENTIFICATION</scope>
    <source>
        <strain evidence="3">cv. Jemalong A17</strain>
    </source>
</reference>
<dbReference type="EnsemblPlants" id="KEH18490">
    <property type="protein sequence ID" value="KEH18490"/>
    <property type="gene ID" value="MTR_8g021243"/>
</dbReference>
<keyword evidence="1 2" id="KW-0812">Transmembrane</keyword>
<evidence type="ECO:0000313" key="2">
    <source>
        <dbReference type="EMBL" id="KEH18490.1"/>
    </source>
</evidence>
<dbReference type="HOGENOM" id="CLU_3071762_0_0_1"/>
<reference evidence="2 4" key="1">
    <citation type="journal article" date="2011" name="Nature">
        <title>The Medicago genome provides insight into the evolution of rhizobial symbioses.</title>
        <authorList>
            <person name="Young N.D."/>
            <person name="Debelle F."/>
            <person name="Oldroyd G.E."/>
            <person name="Geurts R."/>
            <person name="Cannon S.B."/>
            <person name="Udvardi M.K."/>
            <person name="Benedito V.A."/>
            <person name="Mayer K.F."/>
            <person name="Gouzy J."/>
            <person name="Schoof H."/>
            <person name="Van de Peer Y."/>
            <person name="Proost S."/>
            <person name="Cook D.R."/>
            <person name="Meyers B.C."/>
            <person name="Spannagl M."/>
            <person name="Cheung F."/>
            <person name="De Mita S."/>
            <person name="Krishnakumar V."/>
            <person name="Gundlach H."/>
            <person name="Zhou S."/>
            <person name="Mudge J."/>
            <person name="Bharti A.K."/>
            <person name="Murray J.D."/>
            <person name="Naoumkina M.A."/>
            <person name="Rosen B."/>
            <person name="Silverstein K.A."/>
            <person name="Tang H."/>
            <person name="Rombauts S."/>
            <person name="Zhao P.X."/>
            <person name="Zhou P."/>
            <person name="Barbe V."/>
            <person name="Bardou P."/>
            <person name="Bechner M."/>
            <person name="Bellec A."/>
            <person name="Berger A."/>
            <person name="Berges H."/>
            <person name="Bidwell S."/>
            <person name="Bisseling T."/>
            <person name="Choisne N."/>
            <person name="Couloux A."/>
            <person name="Denny R."/>
            <person name="Deshpande S."/>
            <person name="Dai X."/>
            <person name="Doyle J.J."/>
            <person name="Dudez A.M."/>
            <person name="Farmer A.D."/>
            <person name="Fouteau S."/>
            <person name="Franken C."/>
            <person name="Gibelin C."/>
            <person name="Gish J."/>
            <person name="Goldstein S."/>
            <person name="Gonzalez A.J."/>
            <person name="Green P.J."/>
            <person name="Hallab A."/>
            <person name="Hartog M."/>
            <person name="Hua A."/>
            <person name="Humphray S.J."/>
            <person name="Jeong D.H."/>
            <person name="Jing Y."/>
            <person name="Jocker A."/>
            <person name="Kenton S.M."/>
            <person name="Kim D.J."/>
            <person name="Klee K."/>
            <person name="Lai H."/>
            <person name="Lang C."/>
            <person name="Lin S."/>
            <person name="Macmil S.L."/>
            <person name="Magdelenat G."/>
            <person name="Matthews L."/>
            <person name="McCorrison J."/>
            <person name="Monaghan E.L."/>
            <person name="Mun J.H."/>
            <person name="Najar F.Z."/>
            <person name="Nicholson C."/>
            <person name="Noirot C."/>
            <person name="O'Bleness M."/>
            <person name="Paule C.R."/>
            <person name="Poulain J."/>
            <person name="Prion F."/>
            <person name="Qin B."/>
            <person name="Qu C."/>
            <person name="Retzel E.F."/>
            <person name="Riddle C."/>
            <person name="Sallet E."/>
            <person name="Samain S."/>
            <person name="Samson N."/>
            <person name="Sanders I."/>
            <person name="Saurat O."/>
            <person name="Scarpelli C."/>
            <person name="Schiex T."/>
            <person name="Segurens B."/>
            <person name="Severin A.J."/>
            <person name="Sherrier D.J."/>
            <person name="Shi R."/>
            <person name="Sims S."/>
            <person name="Singer S.R."/>
            <person name="Sinharoy S."/>
            <person name="Sterck L."/>
            <person name="Viollet A."/>
            <person name="Wang B.B."/>
            <person name="Wang K."/>
            <person name="Wang M."/>
            <person name="Wang X."/>
            <person name="Warfsmann J."/>
            <person name="Weissenbach J."/>
            <person name="White D.D."/>
            <person name="White J.D."/>
            <person name="Wiley G.B."/>
            <person name="Wincker P."/>
            <person name="Xing Y."/>
            <person name="Yang L."/>
            <person name="Yao Z."/>
            <person name="Ying F."/>
            <person name="Zhai J."/>
            <person name="Zhou L."/>
            <person name="Zuber A."/>
            <person name="Denarie J."/>
            <person name="Dixon R.A."/>
            <person name="May G.D."/>
            <person name="Schwartz D.C."/>
            <person name="Rogers J."/>
            <person name="Quetier F."/>
            <person name="Town C.D."/>
            <person name="Roe B.A."/>
        </authorList>
    </citation>
    <scope>NUCLEOTIDE SEQUENCE [LARGE SCALE GENOMIC DNA]</scope>
    <source>
        <strain evidence="2">A17</strain>
        <strain evidence="3 4">cv. Jemalong A17</strain>
    </source>
</reference>
<accession>A0A072TY67</accession>